<reference evidence="2" key="1">
    <citation type="journal article" date="2021" name="ISME J.">
        <title>Evolutionary origin and ecological implication of a unique nif island in free-living Bradyrhizobium lineages.</title>
        <authorList>
            <person name="Tao J."/>
        </authorList>
    </citation>
    <scope>NUCLEOTIDE SEQUENCE [LARGE SCALE GENOMIC DNA]</scope>
    <source>
        <strain evidence="2">SZCCT0094</strain>
    </source>
</reference>
<evidence type="ECO:0000313" key="1">
    <source>
        <dbReference type="EMBL" id="MBR1138799.1"/>
    </source>
</evidence>
<name>A0ABS5GBU7_9BRAD</name>
<organism evidence="1 2">
    <name type="scientific">Bradyrhizobium denitrificans</name>
    <dbReference type="NCBI Taxonomy" id="2734912"/>
    <lineage>
        <taxon>Bacteria</taxon>
        <taxon>Pseudomonadati</taxon>
        <taxon>Pseudomonadota</taxon>
        <taxon>Alphaproteobacteria</taxon>
        <taxon>Hyphomicrobiales</taxon>
        <taxon>Nitrobacteraceae</taxon>
        <taxon>Bradyrhizobium</taxon>
    </lineage>
</organism>
<dbReference type="RefSeq" id="WP_012046332.1">
    <property type="nucleotide sequence ID" value="NZ_JABFDP010000016.1"/>
</dbReference>
<protein>
    <submittedName>
        <fullName evidence="1">Uncharacterized protein</fullName>
    </submittedName>
</protein>
<accession>A0ABS5GBU7</accession>
<dbReference type="EMBL" id="JAFCLK010000024">
    <property type="protein sequence ID" value="MBR1138799.1"/>
    <property type="molecule type" value="Genomic_DNA"/>
</dbReference>
<dbReference type="Proteomes" id="UP001314635">
    <property type="component" value="Unassembled WGS sequence"/>
</dbReference>
<keyword evidence="2" id="KW-1185">Reference proteome</keyword>
<proteinExistence type="predicted"/>
<comment type="caution">
    <text evidence="1">The sequence shown here is derived from an EMBL/GenBank/DDBJ whole genome shotgun (WGS) entry which is preliminary data.</text>
</comment>
<sequence>MADIIKFPTAASRAVRVERTEPAPEASIEGQLVRLQLTLDSWRLILRWLDQLAQSGGEGEPGEQSRRIRELIAAAERAIADLHDRHGRGPAPGRD</sequence>
<gene>
    <name evidence="1" type="ORF">JQ619_23830</name>
</gene>
<evidence type="ECO:0000313" key="2">
    <source>
        <dbReference type="Proteomes" id="UP001314635"/>
    </source>
</evidence>